<sequence>MLYRPNQRNINDLALSEDDIASPPKECYSKNRMMKGMMDE</sequence>
<name>A0AB37YQD2_9BACI</name>
<evidence type="ECO:0000313" key="1">
    <source>
        <dbReference type="EMBL" id="SCC21170.1"/>
    </source>
</evidence>
<dbReference type="EMBL" id="FMBG01000012">
    <property type="protein sequence ID" value="SCC21170.1"/>
    <property type="molecule type" value="Genomic_DNA"/>
</dbReference>
<comment type="caution">
    <text evidence="1">The sequence shown here is derived from an EMBL/GenBank/DDBJ whole genome shotgun (WGS) entry which is preliminary data.</text>
</comment>
<evidence type="ECO:0000313" key="2">
    <source>
        <dbReference type="Proteomes" id="UP000195728"/>
    </source>
</evidence>
<dbReference type="Proteomes" id="UP000195728">
    <property type="component" value="Unassembled WGS sequence"/>
</dbReference>
<reference evidence="1 2" key="1">
    <citation type="submission" date="2016-08" db="EMBL/GenBank/DDBJ databases">
        <authorList>
            <person name="Loux V."/>
            <person name="Rue O."/>
        </authorList>
    </citation>
    <scope>NUCLEOTIDE SEQUENCE [LARGE SCALE GENOMIC DNA]</scope>
    <source>
        <strain evidence="1 2">WSBC_10311</strain>
    </source>
</reference>
<dbReference type="AlphaFoldDB" id="A0AB37YQD2"/>
<proteinExistence type="predicted"/>
<accession>A0AB37YQD2</accession>
<gene>
    <name evidence="1" type="ORF">BC10311_01989</name>
</gene>
<dbReference type="RefSeq" id="WP_255299550.1">
    <property type="nucleotide sequence ID" value="NZ_FMBG01000012.1"/>
</dbReference>
<organism evidence="1 2">
    <name type="scientific">Bacillus wiedmannii</name>
    <dbReference type="NCBI Taxonomy" id="1890302"/>
    <lineage>
        <taxon>Bacteria</taxon>
        <taxon>Bacillati</taxon>
        <taxon>Bacillota</taxon>
        <taxon>Bacilli</taxon>
        <taxon>Bacillales</taxon>
        <taxon>Bacillaceae</taxon>
        <taxon>Bacillus</taxon>
        <taxon>Bacillus cereus group</taxon>
    </lineage>
</organism>
<protein>
    <submittedName>
        <fullName evidence="1">Uncharacterized protein</fullName>
    </submittedName>
</protein>